<reference evidence="2 3" key="1">
    <citation type="submission" date="2019-09" db="EMBL/GenBank/DDBJ databases">
        <title>Draft genome sequence of Bacillus sp. JC-7.</title>
        <authorList>
            <person name="Tanaka N."/>
            <person name="Shiwa Y."/>
            <person name="Fujita N."/>
            <person name="Tanasupawat S."/>
        </authorList>
    </citation>
    <scope>NUCLEOTIDE SEQUENCE [LARGE SCALE GENOMIC DNA]</scope>
    <source>
        <strain evidence="2 3">JC-7</strain>
    </source>
</reference>
<dbReference type="InterPro" id="IPR012318">
    <property type="entry name" value="HTH_CRP"/>
</dbReference>
<dbReference type="EMBL" id="BKZQ01000006">
    <property type="protein sequence ID" value="GER69431.1"/>
    <property type="molecule type" value="Genomic_DNA"/>
</dbReference>
<dbReference type="Gene3D" id="1.10.10.10">
    <property type="entry name" value="Winged helix-like DNA-binding domain superfamily/Winged helix DNA-binding domain"/>
    <property type="match status" value="1"/>
</dbReference>
<dbReference type="Proteomes" id="UP000391919">
    <property type="component" value="Unassembled WGS sequence"/>
</dbReference>
<organism evidence="2 3">
    <name type="scientific">Weizmannia acidilactici</name>
    <dbReference type="NCBI Taxonomy" id="2607726"/>
    <lineage>
        <taxon>Bacteria</taxon>
        <taxon>Bacillati</taxon>
        <taxon>Bacillota</taxon>
        <taxon>Bacilli</taxon>
        <taxon>Bacillales</taxon>
        <taxon>Bacillaceae</taxon>
        <taxon>Heyndrickxia</taxon>
    </lineage>
</organism>
<accession>A0A5J4JCD4</accession>
<dbReference type="AlphaFoldDB" id="A0A5J4JCD4"/>
<comment type="caution">
    <text evidence="2">The sequence shown here is derived from an EMBL/GenBank/DDBJ whole genome shotgun (WGS) entry which is preliminary data.</text>
</comment>
<gene>
    <name evidence="2" type="ORF">BpJC7_07340</name>
</gene>
<feature type="domain" description="HTH crp-type" evidence="1">
    <location>
        <begin position="1"/>
        <end position="61"/>
    </location>
</feature>
<dbReference type="SMART" id="SM00419">
    <property type="entry name" value="HTH_CRP"/>
    <property type="match status" value="1"/>
</dbReference>
<dbReference type="InterPro" id="IPR036390">
    <property type="entry name" value="WH_DNA-bd_sf"/>
</dbReference>
<keyword evidence="3" id="KW-1185">Reference proteome</keyword>
<evidence type="ECO:0000313" key="2">
    <source>
        <dbReference type="EMBL" id="GER69431.1"/>
    </source>
</evidence>
<evidence type="ECO:0000313" key="3">
    <source>
        <dbReference type="Proteomes" id="UP000391919"/>
    </source>
</evidence>
<dbReference type="GO" id="GO:0003677">
    <property type="term" value="F:DNA binding"/>
    <property type="evidence" value="ECO:0007669"/>
    <property type="project" value="InterPro"/>
</dbReference>
<proteinExistence type="predicted"/>
<dbReference type="SUPFAM" id="SSF46785">
    <property type="entry name" value="Winged helix' DNA-binding domain"/>
    <property type="match status" value="1"/>
</dbReference>
<dbReference type="PRINTS" id="PR00034">
    <property type="entry name" value="HTHCRP"/>
</dbReference>
<dbReference type="Pfam" id="PF13545">
    <property type="entry name" value="HTH_Crp_2"/>
    <property type="match status" value="1"/>
</dbReference>
<dbReference type="PROSITE" id="PS51063">
    <property type="entry name" value="HTH_CRP_2"/>
    <property type="match status" value="1"/>
</dbReference>
<name>A0A5J4JCD4_9BACI</name>
<evidence type="ECO:0000259" key="1">
    <source>
        <dbReference type="PROSITE" id="PS51063"/>
    </source>
</evidence>
<dbReference type="InterPro" id="IPR036388">
    <property type="entry name" value="WH-like_DNA-bd_sf"/>
</dbReference>
<sequence length="80" mass="9019">MANSYGVECENGILLDIPINHQELANFSSTSRESITRELNHLQSKGVISKKGRKIVIHSLDYLKRQINCEGCPVEYCVIN</sequence>
<protein>
    <recommendedName>
        <fullName evidence="1">HTH crp-type domain-containing protein</fullName>
    </recommendedName>
</protein>
<dbReference type="GO" id="GO:0006355">
    <property type="term" value="P:regulation of DNA-templated transcription"/>
    <property type="evidence" value="ECO:0007669"/>
    <property type="project" value="InterPro"/>
</dbReference>